<dbReference type="PANTHER" id="PTHR10196">
    <property type="entry name" value="SUGAR KINASE"/>
    <property type="match status" value="1"/>
</dbReference>
<evidence type="ECO:0000256" key="5">
    <source>
        <dbReference type="ARBA" id="ARBA00048885"/>
    </source>
</evidence>
<dbReference type="EC" id="2.7.1.17" evidence="6"/>
<dbReference type="STRING" id="857566.A0A1E3PT40"/>
<keyword evidence="2 6" id="KW-0859">Xylose metabolism</keyword>
<dbReference type="EMBL" id="KV454406">
    <property type="protein sequence ID" value="ODQ67987.1"/>
    <property type="molecule type" value="Genomic_DNA"/>
</dbReference>
<evidence type="ECO:0000256" key="2">
    <source>
        <dbReference type="ARBA" id="ARBA00022629"/>
    </source>
</evidence>
<keyword evidence="6" id="KW-0119">Carbohydrate metabolism</keyword>
<dbReference type="SUPFAM" id="SSF53067">
    <property type="entry name" value="Actin-like ATPase domain"/>
    <property type="match status" value="2"/>
</dbReference>
<keyword evidence="4 6" id="KW-0418">Kinase</keyword>
<evidence type="ECO:0000259" key="7">
    <source>
        <dbReference type="Pfam" id="PF00370"/>
    </source>
</evidence>
<protein>
    <recommendedName>
        <fullName evidence="6">Xylulose kinase</fullName>
        <ecNumber evidence="6">2.7.1.17</ecNumber>
    </recommendedName>
</protein>
<sequence length="581" mass="64893">MTQNNPLYIGLDLSTQQLKAAVINQNLQTLDIAKVEFEVDLPKYKTKKGVYQNGKEIVAPVAMWLDAIDLVFERLSQNKRVDMSHIQGISGACQQHGTVFWNDKAANLLNGLTQSNAHKTSLAEHLAESLAWKLSPNWQDHSTEEECQLFEATVGGKNQLAQLTGSKAHHRFSGPQILKVKRRMSTVYEATKRISLVSSFVASVLAGKLLNIERSDVCGMNLWDINTQGWNEDLLALLDSSSDKSDIKKKLGPIEMVNRPMASVSKYFVNKYGLNPDCRILPFTGDNSGTILSLPLEANDVIVSLGTSTTALVVTENYAPSSIYHIFNHPIDPKSYMGMLCYCNGSLAREMVRDQVNQKFKISDKSWDKFNEISMNGVPLGLSELENGAIEYKLGFYFPLGEIIPSVSPVTRRVVINNKDNHTSAVIENIKDGKWQIPTDDVVAILESQALSIRMRLRSMMTTTNKLPQRVYFVGGASNNDVICKIMARVLKPNEGSYKLDMADACVIGAASKAVHGCEIADTKDSSKQPSWNEFFKGRWNTELQIVEPWKSEDEQTNITYQSINWDNVLEQFELAEAQLK</sequence>
<dbReference type="GO" id="GO:0004856">
    <property type="term" value="F:D-xylulokinase activity"/>
    <property type="evidence" value="ECO:0007669"/>
    <property type="project" value="UniProtKB-UniRule"/>
</dbReference>
<keyword evidence="10" id="KW-1185">Reference proteome</keyword>
<dbReference type="InterPro" id="IPR018484">
    <property type="entry name" value="FGGY_N"/>
</dbReference>
<accession>A0A1E3PT40</accession>
<dbReference type="GO" id="GO:0042732">
    <property type="term" value="P:D-xylose metabolic process"/>
    <property type="evidence" value="ECO:0007669"/>
    <property type="project" value="UniProtKB-UniRule"/>
</dbReference>
<comment type="function">
    <text evidence="6">Highly specific D-xylulose kinase which participates in the catabolism of xylose. Xylose is a major component of hemicelluloses such as xylan. Most fungi utilize D-xylose via three enzymatic reactions, xylose reductase (XR), xylitol dehydrogenase (XDH), and xylulokinase, to form xylulose 5-phosphate, which enters pentose phosphate pathway.</text>
</comment>
<keyword evidence="6" id="KW-0067">ATP-binding</keyword>
<dbReference type="Pfam" id="PF00370">
    <property type="entry name" value="FGGY_N"/>
    <property type="match status" value="2"/>
</dbReference>
<dbReference type="GO" id="GO:0005997">
    <property type="term" value="P:xylulose metabolic process"/>
    <property type="evidence" value="ECO:0007669"/>
    <property type="project" value="TreeGrafter"/>
</dbReference>
<dbReference type="GO" id="GO:0005829">
    <property type="term" value="C:cytosol"/>
    <property type="evidence" value="ECO:0007669"/>
    <property type="project" value="TreeGrafter"/>
</dbReference>
<name>A0A1E3PT40_9ASCO</name>
<dbReference type="InterPro" id="IPR018485">
    <property type="entry name" value="FGGY_C"/>
</dbReference>
<proteinExistence type="inferred from homology"/>
<dbReference type="Gene3D" id="3.30.420.40">
    <property type="match status" value="2"/>
</dbReference>
<dbReference type="FunFam" id="3.30.420.40:FF:000118">
    <property type="entry name" value="Xylulose kinase 2"/>
    <property type="match status" value="1"/>
</dbReference>
<evidence type="ECO:0000313" key="9">
    <source>
        <dbReference type="EMBL" id="ODQ67987.1"/>
    </source>
</evidence>
<evidence type="ECO:0000313" key="10">
    <source>
        <dbReference type="Proteomes" id="UP000095009"/>
    </source>
</evidence>
<organism evidence="9 10">
    <name type="scientific">Nadsonia fulvescens var. elongata DSM 6958</name>
    <dbReference type="NCBI Taxonomy" id="857566"/>
    <lineage>
        <taxon>Eukaryota</taxon>
        <taxon>Fungi</taxon>
        <taxon>Dikarya</taxon>
        <taxon>Ascomycota</taxon>
        <taxon>Saccharomycotina</taxon>
        <taxon>Dipodascomycetes</taxon>
        <taxon>Dipodascales</taxon>
        <taxon>Dipodascales incertae sedis</taxon>
        <taxon>Nadsonia</taxon>
    </lineage>
</organism>
<feature type="domain" description="Carbohydrate kinase FGGY C-terminal" evidence="8">
    <location>
        <begin position="303"/>
        <end position="516"/>
    </location>
</feature>
<evidence type="ECO:0000256" key="1">
    <source>
        <dbReference type="ARBA" id="ARBA00009156"/>
    </source>
</evidence>
<dbReference type="InterPro" id="IPR042024">
    <property type="entry name" value="D-XK_euk"/>
</dbReference>
<feature type="domain" description="Carbohydrate kinase FGGY N-terminal" evidence="7">
    <location>
        <begin position="138"/>
        <end position="291"/>
    </location>
</feature>
<dbReference type="AlphaFoldDB" id="A0A1E3PT40"/>
<dbReference type="Proteomes" id="UP000095009">
    <property type="component" value="Unassembled WGS sequence"/>
</dbReference>
<gene>
    <name evidence="9" type="ORF">NADFUDRAFT_81095</name>
</gene>
<evidence type="ECO:0000256" key="6">
    <source>
        <dbReference type="RuleBase" id="RU367058"/>
    </source>
</evidence>
<evidence type="ECO:0000256" key="4">
    <source>
        <dbReference type="ARBA" id="ARBA00022777"/>
    </source>
</evidence>
<comment type="similarity">
    <text evidence="1 6">Belongs to the FGGY kinase family.</text>
</comment>
<dbReference type="GO" id="GO:0005524">
    <property type="term" value="F:ATP binding"/>
    <property type="evidence" value="ECO:0007669"/>
    <property type="project" value="UniProtKB-UniRule"/>
</dbReference>
<feature type="domain" description="Carbohydrate kinase FGGY N-terminal" evidence="7">
    <location>
        <begin position="7"/>
        <end position="128"/>
    </location>
</feature>
<dbReference type="Pfam" id="PF02782">
    <property type="entry name" value="FGGY_C"/>
    <property type="match status" value="1"/>
</dbReference>
<evidence type="ECO:0000256" key="3">
    <source>
        <dbReference type="ARBA" id="ARBA00022679"/>
    </source>
</evidence>
<dbReference type="CDD" id="cd07776">
    <property type="entry name" value="ASKHA_NBD_FGGY_SpXK-like"/>
    <property type="match status" value="1"/>
</dbReference>
<dbReference type="PANTHER" id="PTHR10196:SF57">
    <property type="entry name" value="XYLULOSE KINASE"/>
    <property type="match status" value="1"/>
</dbReference>
<reference evidence="9 10" key="1">
    <citation type="journal article" date="2016" name="Proc. Natl. Acad. Sci. U.S.A.">
        <title>Comparative genomics of biotechnologically important yeasts.</title>
        <authorList>
            <person name="Riley R."/>
            <person name="Haridas S."/>
            <person name="Wolfe K.H."/>
            <person name="Lopes M.R."/>
            <person name="Hittinger C.T."/>
            <person name="Goeker M."/>
            <person name="Salamov A.A."/>
            <person name="Wisecaver J.H."/>
            <person name="Long T.M."/>
            <person name="Calvey C.H."/>
            <person name="Aerts A.L."/>
            <person name="Barry K.W."/>
            <person name="Choi C."/>
            <person name="Clum A."/>
            <person name="Coughlan A.Y."/>
            <person name="Deshpande S."/>
            <person name="Douglass A.P."/>
            <person name="Hanson S.J."/>
            <person name="Klenk H.-P."/>
            <person name="LaButti K.M."/>
            <person name="Lapidus A."/>
            <person name="Lindquist E.A."/>
            <person name="Lipzen A.M."/>
            <person name="Meier-Kolthoff J.P."/>
            <person name="Ohm R.A."/>
            <person name="Otillar R.P."/>
            <person name="Pangilinan J.L."/>
            <person name="Peng Y."/>
            <person name="Rokas A."/>
            <person name="Rosa C.A."/>
            <person name="Scheuner C."/>
            <person name="Sibirny A.A."/>
            <person name="Slot J.C."/>
            <person name="Stielow J.B."/>
            <person name="Sun H."/>
            <person name="Kurtzman C.P."/>
            <person name="Blackwell M."/>
            <person name="Grigoriev I.V."/>
            <person name="Jeffries T.W."/>
        </authorList>
    </citation>
    <scope>NUCLEOTIDE SEQUENCE [LARGE SCALE GENOMIC DNA]</scope>
    <source>
        <strain evidence="9 10">DSM 6958</strain>
    </source>
</reference>
<keyword evidence="3 6" id="KW-0808">Transferase</keyword>
<evidence type="ECO:0000259" key="8">
    <source>
        <dbReference type="Pfam" id="PF02782"/>
    </source>
</evidence>
<comment type="catalytic activity">
    <reaction evidence="5 6">
        <text>D-xylulose + ATP = D-xylulose 5-phosphate + ADP + H(+)</text>
        <dbReference type="Rhea" id="RHEA:10964"/>
        <dbReference type="ChEBI" id="CHEBI:15378"/>
        <dbReference type="ChEBI" id="CHEBI:17140"/>
        <dbReference type="ChEBI" id="CHEBI:30616"/>
        <dbReference type="ChEBI" id="CHEBI:57737"/>
        <dbReference type="ChEBI" id="CHEBI:456216"/>
        <dbReference type="EC" id="2.7.1.17"/>
    </reaction>
</comment>
<keyword evidence="6" id="KW-0547">Nucleotide-binding</keyword>
<dbReference type="OrthoDB" id="1728974at2759"/>
<dbReference type="InterPro" id="IPR043129">
    <property type="entry name" value="ATPase_NBD"/>
</dbReference>